<dbReference type="InterPro" id="IPR036259">
    <property type="entry name" value="MFS_trans_sf"/>
</dbReference>
<proteinExistence type="inferred from homology"/>
<gene>
    <name evidence="8" type="ORF">CCACVL1_06462</name>
</gene>
<feature type="transmembrane region" description="Helical" evidence="7">
    <location>
        <begin position="98"/>
        <end position="115"/>
    </location>
</feature>
<dbReference type="GO" id="GO:0022857">
    <property type="term" value="F:transmembrane transporter activity"/>
    <property type="evidence" value="ECO:0007669"/>
    <property type="project" value="InterPro"/>
</dbReference>
<dbReference type="GO" id="GO:0016020">
    <property type="term" value="C:membrane"/>
    <property type="evidence" value="ECO:0007669"/>
    <property type="project" value="UniProtKB-SubCell"/>
</dbReference>
<evidence type="ECO:0000256" key="2">
    <source>
        <dbReference type="ARBA" id="ARBA00005982"/>
    </source>
</evidence>
<name>A0A1R3JFC3_COCAP</name>
<protein>
    <submittedName>
        <fullName evidence="8">Proton-dependent oligopeptide transporter family</fullName>
    </submittedName>
</protein>
<feature type="transmembrane region" description="Helical" evidence="7">
    <location>
        <begin position="13"/>
        <end position="33"/>
    </location>
</feature>
<evidence type="ECO:0000256" key="4">
    <source>
        <dbReference type="ARBA" id="ARBA00022989"/>
    </source>
</evidence>
<keyword evidence="4 7" id="KW-1133">Transmembrane helix</keyword>
<evidence type="ECO:0000313" key="9">
    <source>
        <dbReference type="Proteomes" id="UP000188268"/>
    </source>
</evidence>
<evidence type="ECO:0000256" key="5">
    <source>
        <dbReference type="ARBA" id="ARBA00023136"/>
    </source>
</evidence>
<keyword evidence="3 7" id="KW-0812">Transmembrane</keyword>
<dbReference type="Gramene" id="OMO93510">
    <property type="protein sequence ID" value="OMO93510"/>
    <property type="gene ID" value="CCACVL1_06462"/>
</dbReference>
<keyword evidence="5 7" id="KW-0472">Membrane</keyword>
<feature type="compositionally biased region" description="Acidic residues" evidence="6">
    <location>
        <begin position="316"/>
        <end position="328"/>
    </location>
</feature>
<evidence type="ECO:0000256" key="7">
    <source>
        <dbReference type="SAM" id="Phobius"/>
    </source>
</evidence>
<comment type="caution">
    <text evidence="8">The sequence shown here is derived from an EMBL/GenBank/DDBJ whole genome shotgun (WGS) entry which is preliminary data.</text>
</comment>
<dbReference type="InterPro" id="IPR000109">
    <property type="entry name" value="POT_fam"/>
</dbReference>
<dbReference type="Proteomes" id="UP000188268">
    <property type="component" value="Unassembled WGS sequence"/>
</dbReference>
<dbReference type="AlphaFoldDB" id="A0A1R3JFC3"/>
<comment type="subcellular location">
    <subcellularLocation>
        <location evidence="1">Membrane</location>
        <topology evidence="1">Multi-pass membrane protein</topology>
    </subcellularLocation>
</comment>
<evidence type="ECO:0000313" key="8">
    <source>
        <dbReference type="EMBL" id="OMO93510.1"/>
    </source>
</evidence>
<organism evidence="8 9">
    <name type="scientific">Corchorus capsularis</name>
    <name type="common">Jute</name>
    <dbReference type="NCBI Taxonomy" id="210143"/>
    <lineage>
        <taxon>Eukaryota</taxon>
        <taxon>Viridiplantae</taxon>
        <taxon>Streptophyta</taxon>
        <taxon>Embryophyta</taxon>
        <taxon>Tracheophyta</taxon>
        <taxon>Spermatophyta</taxon>
        <taxon>Magnoliopsida</taxon>
        <taxon>eudicotyledons</taxon>
        <taxon>Gunneridae</taxon>
        <taxon>Pentapetalae</taxon>
        <taxon>rosids</taxon>
        <taxon>malvids</taxon>
        <taxon>Malvales</taxon>
        <taxon>Malvaceae</taxon>
        <taxon>Grewioideae</taxon>
        <taxon>Apeibeae</taxon>
        <taxon>Corchorus</taxon>
    </lineage>
</organism>
<dbReference type="PANTHER" id="PTHR11654">
    <property type="entry name" value="OLIGOPEPTIDE TRANSPORTER-RELATED"/>
    <property type="match status" value="1"/>
</dbReference>
<dbReference type="Gene3D" id="1.20.1250.20">
    <property type="entry name" value="MFS general substrate transporter like domains"/>
    <property type="match status" value="1"/>
</dbReference>
<evidence type="ECO:0000256" key="6">
    <source>
        <dbReference type="SAM" id="MobiDB-lite"/>
    </source>
</evidence>
<comment type="similarity">
    <text evidence="2">Belongs to the major facilitator superfamily. Proton-dependent oligopeptide transporter (POT/PTR) (TC 2.A.17) family.</text>
</comment>
<feature type="region of interest" description="Disordered" evidence="6">
    <location>
        <begin position="308"/>
        <end position="343"/>
    </location>
</feature>
<reference evidence="8 9" key="1">
    <citation type="submission" date="2013-09" db="EMBL/GenBank/DDBJ databases">
        <title>Corchorus capsularis genome sequencing.</title>
        <authorList>
            <person name="Alam M."/>
            <person name="Haque M.S."/>
            <person name="Islam M.S."/>
            <person name="Emdad E.M."/>
            <person name="Islam M.M."/>
            <person name="Ahmed B."/>
            <person name="Halim A."/>
            <person name="Hossen Q.M.M."/>
            <person name="Hossain M.Z."/>
            <person name="Ahmed R."/>
            <person name="Khan M.M."/>
            <person name="Islam R."/>
            <person name="Rashid M.M."/>
            <person name="Khan S.A."/>
            <person name="Rahman M.S."/>
            <person name="Alam M."/>
        </authorList>
    </citation>
    <scope>NUCLEOTIDE SEQUENCE [LARGE SCALE GENOMIC DNA]</scope>
    <source>
        <strain evidence="9">cv. CVL-1</strain>
        <tissue evidence="8">Whole seedling</tissue>
    </source>
</reference>
<evidence type="ECO:0000256" key="1">
    <source>
        <dbReference type="ARBA" id="ARBA00004141"/>
    </source>
</evidence>
<dbReference type="EMBL" id="AWWV01008075">
    <property type="protein sequence ID" value="OMO93510.1"/>
    <property type="molecule type" value="Genomic_DNA"/>
</dbReference>
<evidence type="ECO:0000256" key="3">
    <source>
        <dbReference type="ARBA" id="ARBA00022692"/>
    </source>
</evidence>
<dbReference type="STRING" id="210143.A0A1R3JFC3"/>
<sequence length="357" mass="40494">MNSEYGSNSLNDLSFSLSISPLSTLLRALVAAVRKRRLNYQGNSELLHHDDGEEKLTLTNHLEWLNKAAVKSLADDNLMPDIKRWRLCTVKEVEQTKLLLSIIPMSLTFIVYGMVKSLGNTLFILQIDYMKGGIPFVVFQLIQEVSKHVVNSIYKMVFEKRIERNKRRYSDGVKIGIGMLASVPCCAVAYAVETKRWLNKAAVKDQSKADCDLMVEEKRWRLWTVREVEQTKLLLNIIPMSLTFVTYGMVKSLGNTFFIEQANGMSGGVPVVVFQIIQESSNIAATAGYKMVFERRIKRTKGRYSDGVKIGLGKPEEEEETPFLEVQEEPPSLQVEEGKTSEDQQIQIQLQKIPVHS</sequence>
<keyword evidence="9" id="KW-1185">Reference proteome</keyword>
<dbReference type="OrthoDB" id="941010at2759"/>
<dbReference type="Pfam" id="PF00854">
    <property type="entry name" value="PTR2"/>
    <property type="match status" value="1"/>
</dbReference>
<accession>A0A1R3JFC3</accession>